<dbReference type="Pfam" id="PF02515">
    <property type="entry name" value="CoA_transf_3"/>
    <property type="match status" value="1"/>
</dbReference>
<dbReference type="RefSeq" id="WP_132582848.1">
    <property type="nucleotide sequence ID" value="NZ_SMAJ01000008.1"/>
</dbReference>
<keyword evidence="3" id="KW-1185">Reference proteome</keyword>
<dbReference type="InterPro" id="IPR044855">
    <property type="entry name" value="CoA-Trfase_III_dom3_sf"/>
</dbReference>
<dbReference type="Gene3D" id="3.30.1540.10">
    <property type="entry name" value="formyl-coa transferase, domain 3"/>
    <property type="match status" value="1"/>
</dbReference>
<dbReference type="AlphaFoldDB" id="A0A4R3LZW3"/>
<dbReference type="InterPro" id="IPR003673">
    <property type="entry name" value="CoA-Trfase_fam_III"/>
</dbReference>
<dbReference type="OrthoDB" id="5294844at2"/>
<protein>
    <submittedName>
        <fullName evidence="2">Crotonobetainyl-CoA:carnitine CoA-transferase CaiB-like acyl-CoA transferase</fullName>
    </submittedName>
</protein>
<evidence type="ECO:0000256" key="1">
    <source>
        <dbReference type="ARBA" id="ARBA00022679"/>
    </source>
</evidence>
<dbReference type="Gene3D" id="3.40.50.10540">
    <property type="entry name" value="Crotonobetainyl-coa:carnitine coa-transferase, domain 1"/>
    <property type="match status" value="1"/>
</dbReference>
<gene>
    <name evidence="2" type="ORF">EDC26_10860</name>
</gene>
<organism evidence="2 3">
    <name type="scientific">Paralcaligenes ureilyticus</name>
    <dbReference type="NCBI Taxonomy" id="627131"/>
    <lineage>
        <taxon>Bacteria</taxon>
        <taxon>Pseudomonadati</taxon>
        <taxon>Pseudomonadota</taxon>
        <taxon>Betaproteobacteria</taxon>
        <taxon>Burkholderiales</taxon>
        <taxon>Alcaligenaceae</taxon>
        <taxon>Paralcaligenes</taxon>
    </lineage>
</organism>
<sequence length="419" mass="44815">MIKALEGLRILDMSHVIAGPMASYFLAQLGAEVIKIERPGGGEIMRARKSDTPGEMPTDFVSLNAGKLSLAIDIKHPEGARLIRLLAETSDIFIENFRPGAIAKYGLDYESLKAVKPGLIYCSISGYGQNGEWSGRGGYDSVIQALTGMAMVSGDSGETKPMKIGFPVVDIATGMLGALSILAAFIQKLLTGKGAHIDASMVQAALLLMYPHVTNYLTSGKMVERTGNRGYSNSPTSDTFACADGWLAIAANTPDQFKTTARILGLDELCTNDQLLDLSILNAPEDAFVVARDLDAVQQQFRDAFQMRPVLELEVELNALGVPASRVCTVEEFLDIALNKEQLDIPFMTLARGASGVKTAGLGFSFNEKAASHKQNTSELGGDAEAILKDIGVSDEALTSLIGRGIVRIPEKIAVNVDE</sequence>
<dbReference type="EMBL" id="SMAJ01000008">
    <property type="protein sequence ID" value="TCT06324.1"/>
    <property type="molecule type" value="Genomic_DNA"/>
</dbReference>
<evidence type="ECO:0000313" key="3">
    <source>
        <dbReference type="Proteomes" id="UP000295525"/>
    </source>
</evidence>
<reference evidence="2 3" key="1">
    <citation type="submission" date="2019-03" db="EMBL/GenBank/DDBJ databases">
        <title>Genomic Encyclopedia of Type Strains, Phase IV (KMG-IV): sequencing the most valuable type-strain genomes for metagenomic binning, comparative biology and taxonomic classification.</title>
        <authorList>
            <person name="Goeker M."/>
        </authorList>
    </citation>
    <scope>NUCLEOTIDE SEQUENCE [LARGE SCALE GENOMIC DNA]</scope>
    <source>
        <strain evidence="2 3">DSM 24591</strain>
    </source>
</reference>
<dbReference type="PANTHER" id="PTHR48207:SF3">
    <property type="entry name" value="SUCCINATE--HYDROXYMETHYLGLUTARATE COA-TRANSFERASE"/>
    <property type="match status" value="1"/>
</dbReference>
<dbReference type="Proteomes" id="UP000295525">
    <property type="component" value="Unassembled WGS sequence"/>
</dbReference>
<dbReference type="PANTHER" id="PTHR48207">
    <property type="entry name" value="SUCCINATE--HYDROXYMETHYLGLUTARATE COA-TRANSFERASE"/>
    <property type="match status" value="1"/>
</dbReference>
<dbReference type="SUPFAM" id="SSF89796">
    <property type="entry name" value="CoA-transferase family III (CaiB/BaiF)"/>
    <property type="match status" value="1"/>
</dbReference>
<dbReference type="GO" id="GO:0008410">
    <property type="term" value="F:CoA-transferase activity"/>
    <property type="evidence" value="ECO:0007669"/>
    <property type="project" value="TreeGrafter"/>
</dbReference>
<accession>A0A4R3LZW3</accession>
<name>A0A4R3LZW3_9BURK</name>
<comment type="caution">
    <text evidence="2">The sequence shown here is derived from an EMBL/GenBank/DDBJ whole genome shotgun (WGS) entry which is preliminary data.</text>
</comment>
<dbReference type="InterPro" id="IPR023606">
    <property type="entry name" value="CoA-Trfase_III_dom_1_sf"/>
</dbReference>
<proteinExistence type="predicted"/>
<dbReference type="InterPro" id="IPR050483">
    <property type="entry name" value="CoA-transferase_III_domain"/>
</dbReference>
<evidence type="ECO:0000313" key="2">
    <source>
        <dbReference type="EMBL" id="TCT06324.1"/>
    </source>
</evidence>
<keyword evidence="1 2" id="KW-0808">Transferase</keyword>